<gene>
    <name evidence="1" type="ORF">Pla111_12800</name>
</gene>
<accession>A0A5C5WCA3</accession>
<dbReference type="OrthoDB" id="269293at2"/>
<organism evidence="1 2">
    <name type="scientific">Botrimarina hoheduenensis</name>
    <dbReference type="NCBI Taxonomy" id="2528000"/>
    <lineage>
        <taxon>Bacteria</taxon>
        <taxon>Pseudomonadati</taxon>
        <taxon>Planctomycetota</taxon>
        <taxon>Planctomycetia</taxon>
        <taxon>Pirellulales</taxon>
        <taxon>Lacipirellulaceae</taxon>
        <taxon>Botrimarina</taxon>
    </lineage>
</organism>
<dbReference type="RefSeq" id="WP_146572428.1">
    <property type="nucleotide sequence ID" value="NZ_SJPH01000002.1"/>
</dbReference>
<dbReference type="AlphaFoldDB" id="A0A5C5WCA3"/>
<sequence>MNYLAHALPLVKRSMAHQPPAADLCYAIAGVAIPDWLGVAARRVKCRSKHARPLKNHADPRLAALACGVIQHHTDDGWFHESRAFSDLSLAFAKQLRGWLGEQTAMRPWFVGHILVEMLLDAAIDDRYPGHLDRYYELLTQVDPQLVGNAVQQMTGQEVPRLPEMIERFIGVRFLEDYRANVSLLMRLNQVMGRVGLEPLPAELAERLPSLRGSVSQRLTELLSPPAVKSRVA</sequence>
<protein>
    <recommendedName>
        <fullName evidence="3">Phospholipase C/D domain-containing protein</fullName>
    </recommendedName>
</protein>
<dbReference type="Proteomes" id="UP000318995">
    <property type="component" value="Unassembled WGS sequence"/>
</dbReference>
<dbReference type="EMBL" id="SJPH01000002">
    <property type="protein sequence ID" value="TWT47661.1"/>
    <property type="molecule type" value="Genomic_DNA"/>
</dbReference>
<keyword evidence="2" id="KW-1185">Reference proteome</keyword>
<evidence type="ECO:0000313" key="1">
    <source>
        <dbReference type="EMBL" id="TWT47661.1"/>
    </source>
</evidence>
<reference evidence="1 2" key="1">
    <citation type="submission" date="2019-02" db="EMBL/GenBank/DDBJ databases">
        <title>Deep-cultivation of Planctomycetes and their phenomic and genomic characterization uncovers novel biology.</title>
        <authorList>
            <person name="Wiegand S."/>
            <person name="Jogler M."/>
            <person name="Boedeker C."/>
            <person name="Pinto D."/>
            <person name="Vollmers J."/>
            <person name="Rivas-Marin E."/>
            <person name="Kohn T."/>
            <person name="Peeters S.H."/>
            <person name="Heuer A."/>
            <person name="Rast P."/>
            <person name="Oberbeckmann S."/>
            <person name="Bunk B."/>
            <person name="Jeske O."/>
            <person name="Meyerdierks A."/>
            <person name="Storesund J.E."/>
            <person name="Kallscheuer N."/>
            <person name="Luecker S."/>
            <person name="Lage O.M."/>
            <person name="Pohl T."/>
            <person name="Merkel B.J."/>
            <person name="Hornburger P."/>
            <person name="Mueller R.-W."/>
            <person name="Bruemmer F."/>
            <person name="Labrenz M."/>
            <person name="Spormann A.M."/>
            <person name="Op Den Camp H."/>
            <person name="Overmann J."/>
            <person name="Amann R."/>
            <person name="Jetten M.S.M."/>
            <person name="Mascher T."/>
            <person name="Medema M.H."/>
            <person name="Devos D.P."/>
            <person name="Kaster A.-K."/>
            <person name="Ovreas L."/>
            <person name="Rohde M."/>
            <person name="Galperin M.Y."/>
            <person name="Jogler C."/>
        </authorList>
    </citation>
    <scope>NUCLEOTIDE SEQUENCE [LARGE SCALE GENOMIC DNA]</scope>
    <source>
        <strain evidence="1 2">Pla111</strain>
    </source>
</reference>
<evidence type="ECO:0008006" key="3">
    <source>
        <dbReference type="Google" id="ProtNLM"/>
    </source>
</evidence>
<evidence type="ECO:0000313" key="2">
    <source>
        <dbReference type="Proteomes" id="UP000318995"/>
    </source>
</evidence>
<name>A0A5C5WCA3_9BACT</name>
<proteinExistence type="predicted"/>
<comment type="caution">
    <text evidence="1">The sequence shown here is derived from an EMBL/GenBank/DDBJ whole genome shotgun (WGS) entry which is preliminary data.</text>
</comment>